<proteinExistence type="predicted"/>
<dbReference type="RefSeq" id="YP_009189394.1">
    <property type="nucleotide sequence ID" value="NC_028676.1"/>
</dbReference>
<dbReference type="GeneID" id="26517692"/>
<reference evidence="2" key="2">
    <citation type="submission" date="2015-03" db="EMBL/GenBank/DDBJ databases">
        <title>The genome and structure of Sinorhizobium meliloti phage phiM9.</title>
        <authorList>
            <person name="Johnson M.C."/>
            <person name="Tatum K.B."/>
            <person name="Lynn J.S."/>
            <person name="Brewer T.E."/>
            <person name="Washburn B.K."/>
            <person name="Stroupe M.E."/>
            <person name="Jones K.M."/>
        </authorList>
    </citation>
    <scope>NUCLEOTIDE SEQUENCE [LARGE SCALE GENOMIC DNA]</scope>
</reference>
<protein>
    <submittedName>
        <fullName evidence="1">Uncharacterized protein</fullName>
    </submittedName>
</protein>
<keyword evidence="2" id="KW-1185">Reference proteome</keyword>
<organism evidence="1 2">
    <name type="scientific">Sinorhizobium phage phiM9</name>
    <dbReference type="NCBI Taxonomy" id="1636182"/>
    <lineage>
        <taxon>Viruses</taxon>
        <taxon>Duplodnaviria</taxon>
        <taxon>Heunggongvirae</taxon>
        <taxon>Uroviricota</taxon>
        <taxon>Caudoviricetes</taxon>
        <taxon>Pootjesviridae</taxon>
        <taxon>Emnonavirus</taxon>
        <taxon>Emnonavirus phiM9</taxon>
    </lineage>
</organism>
<accession>A0A0F6R5Q0</accession>
<gene>
    <name evidence="1" type="ORF">Sm_phiM9_010</name>
</gene>
<name>A0A0F6R5Q0_9CAUD</name>
<dbReference type="Proteomes" id="UP000033804">
    <property type="component" value="Segment"/>
</dbReference>
<sequence>MTAQTNEVLGHQLTEFYMISRTGYKTLIGVSKGFDGGFTFNIGSMDCGPVLKEVHRKIQGRLFNGGRLVDSENNEMYIQELFDFAAYSRGRKPVEGSESKIVTDSHGFMFGTYKPKFLHRVN</sequence>
<dbReference type="EMBL" id="KP881232">
    <property type="protein sequence ID" value="AKE44640.1"/>
    <property type="molecule type" value="Genomic_DNA"/>
</dbReference>
<dbReference type="OrthoDB" id="34356at10239"/>
<evidence type="ECO:0000313" key="1">
    <source>
        <dbReference type="EMBL" id="AKE44640.1"/>
    </source>
</evidence>
<evidence type="ECO:0000313" key="2">
    <source>
        <dbReference type="Proteomes" id="UP000033804"/>
    </source>
</evidence>
<dbReference type="KEGG" id="vg:26517692"/>
<reference evidence="1 2" key="1">
    <citation type="journal article" date="2015" name="J. Virol.">
        <title>Sinorhizobium meliloti Phage ?M9 Defines a New Group of T4 Superfamily Phages with Unusual Genomic Features but a Common T=16 Capsid.</title>
        <authorList>
            <person name="Johnson M.C."/>
            <person name="Tatum K.B."/>
            <person name="Lynn J.S."/>
            <person name="Brewer T.E."/>
            <person name="Lu S."/>
            <person name="Washburn B.K."/>
            <person name="Stroupe M.E."/>
            <person name="Jones K.M."/>
        </authorList>
    </citation>
    <scope>NUCLEOTIDE SEQUENCE [LARGE SCALE GENOMIC DNA]</scope>
</reference>